<proteinExistence type="predicted"/>
<dbReference type="PANTHER" id="PTHR41786">
    <property type="entry name" value="MOTILITY ACCESSORY FACTOR MAF"/>
    <property type="match status" value="1"/>
</dbReference>
<dbReference type="AlphaFoldDB" id="A0A941DZK8"/>
<sequence length="622" mass="72348">MLIDNIVLLRARFPEIRNYFLEHENKIELNRLTILESKTGAKTIRYQTTEGNPLMIHSLYDPIREAERIITAHSESIMEDTHVFFYGVGLGYHIEKFKEMYPSNTYSIYEPCPEVFFELTQQRKLNQLITKKTLQLYIDTYEKEAMSYLKEFVSSNQNIYIITLPSYENLFKEKMIQFRSNVKKVITNRRSRLHTNEKFQKRWTINSVHNFKSVLTTPNMMKDIKLEQFKRKPAMIISAGPSLVEDMEFIRYIKKNELANIFSVGSAINSLLEYDVIPDAVCTYAPSDNNYKVFERLNDSGLHDIPLIYGSSVGFETLERFTGPKVHFITTVDNVSQYFLGSQINANDCINDATSIAVLMVQLLSEIGCDPIIFAGQNLAYKDDEIYAKGIGYTHLKNGFNKEIIKKGVPIKDVYGNEIKSNITFNNMRESIEQIVTHYKGNTFINTTKGGAEIKGVPFCPIEQVIEEVLTHSIIKEKWWETANSYDQSVLSDKLNSLENYMHQFYNIIENINKLIRKLNKNIALKNRINLEKAFGEFDYLYSNLNENMYYRKFVVPYVRVHVDFLINEMNHIVMEADPIKKANHIVELFTRFIQNCRSAGVELEQLINEQIDRQLISSKIN</sequence>
<organism evidence="2 3">
    <name type="scientific">Virgibacillus salarius</name>
    <dbReference type="NCBI Taxonomy" id="447199"/>
    <lineage>
        <taxon>Bacteria</taxon>
        <taxon>Bacillati</taxon>
        <taxon>Bacillota</taxon>
        <taxon>Bacilli</taxon>
        <taxon>Bacillales</taxon>
        <taxon>Bacillaceae</taxon>
        <taxon>Virgibacillus</taxon>
    </lineage>
</organism>
<keyword evidence="3" id="KW-1185">Reference proteome</keyword>
<evidence type="ECO:0000313" key="3">
    <source>
        <dbReference type="Proteomes" id="UP000675284"/>
    </source>
</evidence>
<evidence type="ECO:0000259" key="1">
    <source>
        <dbReference type="Pfam" id="PF01973"/>
    </source>
</evidence>
<comment type="caution">
    <text evidence="2">The sequence shown here is derived from an EMBL/GenBank/DDBJ whole genome shotgun (WGS) entry which is preliminary data.</text>
</comment>
<accession>A0A941DZK8</accession>
<dbReference type="RefSeq" id="WP_166530596.1">
    <property type="nucleotide sequence ID" value="NZ_JAGSOT010000041.1"/>
</dbReference>
<evidence type="ECO:0000313" key="2">
    <source>
        <dbReference type="EMBL" id="MBR7797053.1"/>
    </source>
</evidence>
<gene>
    <name evidence="2" type="ORF">KCX74_13505</name>
</gene>
<dbReference type="Pfam" id="PF01973">
    <property type="entry name" value="MptE-like"/>
    <property type="match status" value="1"/>
</dbReference>
<feature type="domain" description="6-hydroxymethylpterin diphosphokinase MptE-like" evidence="1">
    <location>
        <begin position="206"/>
        <end position="383"/>
    </location>
</feature>
<reference evidence="2" key="1">
    <citation type="submission" date="2021-04" db="EMBL/GenBank/DDBJ databases">
        <title>Isolation and polyphasic classification of algal microorganism.</title>
        <authorList>
            <person name="Wang S."/>
        </authorList>
    </citation>
    <scope>NUCLEOTIDE SEQUENCE</scope>
    <source>
        <strain evidence="2">720a</strain>
    </source>
</reference>
<protein>
    <submittedName>
        <fullName evidence="2">Motility associated factor glycosyltransferase family protein</fullName>
    </submittedName>
</protein>
<name>A0A941DZK8_9BACI</name>
<dbReference type="InterPro" id="IPR002826">
    <property type="entry name" value="MptE-like"/>
</dbReference>
<dbReference type="EMBL" id="JAGSOT010000041">
    <property type="protein sequence ID" value="MBR7797053.1"/>
    <property type="molecule type" value="Genomic_DNA"/>
</dbReference>
<dbReference type="Proteomes" id="UP000675284">
    <property type="component" value="Unassembled WGS sequence"/>
</dbReference>
<dbReference type="PANTHER" id="PTHR41786:SF1">
    <property type="entry name" value="6-HYDROXYMETHYLPTERIN DIPHOSPHOKINASE MPTE-LIKE DOMAIN-CONTAINING PROTEIN"/>
    <property type="match status" value="1"/>
</dbReference>